<protein>
    <submittedName>
        <fullName evidence="1">mRNA interferase HigB</fullName>
        <ecNumber evidence="1">3.1.-.-</ecNumber>
    </submittedName>
</protein>
<dbReference type="InterPro" id="IPR018669">
    <property type="entry name" value="Toxin_HigB"/>
</dbReference>
<gene>
    <name evidence="1" type="ORF">GGD50_002026</name>
</gene>
<evidence type="ECO:0000313" key="1">
    <source>
        <dbReference type="EMBL" id="MBB5573413.1"/>
    </source>
</evidence>
<dbReference type="Pfam" id="PF09907">
    <property type="entry name" value="HigB_toxin"/>
    <property type="match status" value="1"/>
</dbReference>
<organism evidence="1 2">
    <name type="scientific">Rhizobium paranaense</name>
    <dbReference type="NCBI Taxonomy" id="1650438"/>
    <lineage>
        <taxon>Bacteria</taxon>
        <taxon>Pseudomonadati</taxon>
        <taxon>Pseudomonadota</taxon>
        <taxon>Alphaproteobacteria</taxon>
        <taxon>Hyphomicrobiales</taxon>
        <taxon>Rhizobiaceae</taxon>
        <taxon>Rhizobium/Agrobacterium group</taxon>
        <taxon>Rhizobium</taxon>
    </lineage>
</organism>
<dbReference type="RefSeq" id="WP_107108455.1">
    <property type="nucleotide sequence ID" value="NZ_JACHBI010000003.1"/>
</dbReference>
<name>A0A7W8XPV9_9HYPH</name>
<sequence>MNIVAKTTLRRFWERHPQARVPLATWYSVVSKTEWSGPADIKKMFGANVDFIGDNRVIFDIAGNKYRLVVHIVYKHRRVLIKFVGTHADYDRIDPETV</sequence>
<dbReference type="GO" id="GO:0003723">
    <property type="term" value="F:RNA binding"/>
    <property type="evidence" value="ECO:0007669"/>
    <property type="project" value="InterPro"/>
</dbReference>
<dbReference type="GO" id="GO:0110001">
    <property type="term" value="C:toxin-antitoxin complex"/>
    <property type="evidence" value="ECO:0007669"/>
    <property type="project" value="InterPro"/>
</dbReference>
<keyword evidence="2" id="KW-1185">Reference proteome</keyword>
<dbReference type="EMBL" id="JACHBI010000003">
    <property type="protein sequence ID" value="MBB5573413.1"/>
    <property type="molecule type" value="Genomic_DNA"/>
</dbReference>
<keyword evidence="1" id="KW-0378">Hydrolase</keyword>
<dbReference type="GO" id="GO:0004519">
    <property type="term" value="F:endonuclease activity"/>
    <property type="evidence" value="ECO:0007669"/>
    <property type="project" value="InterPro"/>
</dbReference>
<dbReference type="EC" id="3.1.-.-" evidence="1"/>
<reference evidence="1 2" key="1">
    <citation type="submission" date="2020-08" db="EMBL/GenBank/DDBJ databases">
        <title>Genomic Encyclopedia of Type Strains, Phase IV (KMG-V): Genome sequencing to study the core and pangenomes of soil and plant-associated prokaryotes.</title>
        <authorList>
            <person name="Whitman W."/>
        </authorList>
    </citation>
    <scope>NUCLEOTIDE SEQUENCE [LARGE SCALE GENOMIC DNA]</scope>
    <source>
        <strain evidence="1 2">SEMIA 4064</strain>
    </source>
</reference>
<dbReference type="Proteomes" id="UP000549882">
    <property type="component" value="Unassembled WGS sequence"/>
</dbReference>
<evidence type="ECO:0000313" key="2">
    <source>
        <dbReference type="Proteomes" id="UP000549882"/>
    </source>
</evidence>
<accession>A0A7W8XPV9</accession>
<comment type="caution">
    <text evidence="1">The sequence shown here is derived from an EMBL/GenBank/DDBJ whole genome shotgun (WGS) entry which is preliminary data.</text>
</comment>
<dbReference type="GO" id="GO:0016787">
    <property type="term" value="F:hydrolase activity"/>
    <property type="evidence" value="ECO:0007669"/>
    <property type="project" value="UniProtKB-KW"/>
</dbReference>
<proteinExistence type="predicted"/>
<dbReference type="AlphaFoldDB" id="A0A7W8XPV9"/>